<comment type="caution">
    <text evidence="3">The sequence shown here is derived from an EMBL/GenBank/DDBJ whole genome shotgun (WGS) entry which is preliminary data.</text>
</comment>
<feature type="compositionally biased region" description="Low complexity" evidence="2">
    <location>
        <begin position="1"/>
        <end position="22"/>
    </location>
</feature>
<reference evidence="3 4" key="1">
    <citation type="submission" date="2016-08" db="EMBL/GenBank/DDBJ databases">
        <title>A Parts List for Fungal Cellulosomes Revealed by Comparative Genomics.</title>
        <authorList>
            <consortium name="DOE Joint Genome Institute"/>
            <person name="Haitjema C.H."/>
            <person name="Gilmore S.P."/>
            <person name="Henske J.K."/>
            <person name="Solomon K.V."/>
            <person name="De Groot R."/>
            <person name="Kuo A."/>
            <person name="Mondo S.J."/>
            <person name="Salamov A.A."/>
            <person name="Labutti K."/>
            <person name="Zhao Z."/>
            <person name="Chiniquy J."/>
            <person name="Barry K."/>
            <person name="Brewer H.M."/>
            <person name="Purvine S.O."/>
            <person name="Wright A.T."/>
            <person name="Boxma B."/>
            <person name="Van Alen T."/>
            <person name="Hackstein J.H."/>
            <person name="Baker S.E."/>
            <person name="Grigoriev I.V."/>
            <person name="O'Malley M.A."/>
        </authorList>
    </citation>
    <scope>NUCLEOTIDE SEQUENCE [LARGE SCALE GENOMIC DNA]</scope>
    <source>
        <strain evidence="3 4">S4</strain>
    </source>
</reference>
<dbReference type="InterPro" id="IPR029417">
    <property type="entry name" value="FAM227"/>
</dbReference>
<sequence length="592" mass="69134">MDTSINMSTINNSSLNRNSSTSQIKKKKKSNEHYLMRRHYMNSNGSNIINKNNINNISDDEDGSNDNINGNTNDINNDKKLESMKKCSSVESLGFIEMELREAYNDPKLIQELNLNMAIPNLTLAVLQTAITTSNGLNNLYHNSINNTNKNKNNKPYPFSNQCQCTIPDPSNLPIINHGKGIMDINDPNGRDNCDDQPVFNEIDELLHDLPDSSDMYKDIEINDDEIGFKDLKKLDQYISGLAKNLKIDDINNNFIVTNDEIISRYSNTNLDNIKSTTKKSSKKEKVLKNVNSKDSLIRLKRIYELKNIEFCKFPGYNATTITGLPNGVSPVEIINNILVNFKMKYQRRWKIYLTSKENLDIICDIFWLTFITWYKNYYRKEYDSMFSRLSFNYVNFIGKLNDTDKNEFLVSYPLILSHINFLIYCECFPNSKNSFENEEFKKRDCDLIYTWFVGNKPFEEVWINWRSAHAKYLISDNDSEYKIKKNKKLNKSKKKEDNYDVMYQVDKSLINNDMDDTFKRPRNKSGINHLSSLYTTDLKTQRIQKNINNNSPIISHYIKNIGYDSSKLPYFVQSYEVTRIPKEYPFTIHIY</sequence>
<evidence type="ECO:0000313" key="3">
    <source>
        <dbReference type="EMBL" id="ORX81044.1"/>
    </source>
</evidence>
<comment type="similarity">
    <text evidence="1">Belongs to the FAM227 family.</text>
</comment>
<organism evidence="3 4">
    <name type="scientific">Anaeromyces robustus</name>
    <dbReference type="NCBI Taxonomy" id="1754192"/>
    <lineage>
        <taxon>Eukaryota</taxon>
        <taxon>Fungi</taxon>
        <taxon>Fungi incertae sedis</taxon>
        <taxon>Chytridiomycota</taxon>
        <taxon>Chytridiomycota incertae sedis</taxon>
        <taxon>Neocallimastigomycetes</taxon>
        <taxon>Neocallimastigales</taxon>
        <taxon>Neocallimastigaceae</taxon>
        <taxon>Anaeromyces</taxon>
    </lineage>
</organism>
<dbReference type="AlphaFoldDB" id="A0A1Y1X6W3"/>
<feature type="region of interest" description="Disordered" evidence="2">
    <location>
        <begin position="1"/>
        <end position="31"/>
    </location>
</feature>
<keyword evidence="4" id="KW-1185">Reference proteome</keyword>
<evidence type="ECO:0000313" key="4">
    <source>
        <dbReference type="Proteomes" id="UP000193944"/>
    </source>
</evidence>
<proteinExistence type="inferred from homology"/>
<reference evidence="3 4" key="2">
    <citation type="submission" date="2016-08" db="EMBL/GenBank/DDBJ databases">
        <title>Pervasive Adenine N6-methylation of Active Genes in Fungi.</title>
        <authorList>
            <consortium name="DOE Joint Genome Institute"/>
            <person name="Mondo S.J."/>
            <person name="Dannebaum R.O."/>
            <person name="Kuo R.C."/>
            <person name="Labutti K."/>
            <person name="Haridas S."/>
            <person name="Kuo A."/>
            <person name="Salamov A."/>
            <person name="Ahrendt S.R."/>
            <person name="Lipzen A."/>
            <person name="Sullivan W."/>
            <person name="Andreopoulos W.B."/>
            <person name="Clum A."/>
            <person name="Lindquist E."/>
            <person name="Daum C."/>
            <person name="Ramamoorthy G.K."/>
            <person name="Gryganskyi A."/>
            <person name="Culley D."/>
            <person name="Magnuson J.K."/>
            <person name="James T.Y."/>
            <person name="O'Malley M.A."/>
            <person name="Stajich J.E."/>
            <person name="Spatafora J.W."/>
            <person name="Visel A."/>
            <person name="Grigoriev I.V."/>
        </authorList>
    </citation>
    <scope>NUCLEOTIDE SEQUENCE [LARGE SCALE GENOMIC DNA]</scope>
    <source>
        <strain evidence="3 4">S4</strain>
    </source>
</reference>
<dbReference type="Pfam" id="PF14922">
    <property type="entry name" value="FWWh"/>
    <property type="match status" value="1"/>
</dbReference>
<dbReference type="EMBL" id="MCFG01000128">
    <property type="protein sequence ID" value="ORX81044.1"/>
    <property type="molecule type" value="Genomic_DNA"/>
</dbReference>
<dbReference type="PANTHER" id="PTHR33560">
    <property type="entry name" value="PROTEIN FAM227B"/>
    <property type="match status" value="1"/>
</dbReference>
<protein>
    <submittedName>
        <fullName evidence="3">Uncharacterized protein</fullName>
    </submittedName>
</protein>
<accession>A0A1Y1X6W3</accession>
<dbReference type="Proteomes" id="UP000193944">
    <property type="component" value="Unassembled WGS sequence"/>
</dbReference>
<gene>
    <name evidence="3" type="ORF">BCR32DRAFT_245186</name>
</gene>
<dbReference type="PANTHER" id="PTHR33560:SF2">
    <property type="entry name" value="PROTEIN FAM227B"/>
    <property type="match status" value="1"/>
</dbReference>
<evidence type="ECO:0000256" key="2">
    <source>
        <dbReference type="SAM" id="MobiDB-lite"/>
    </source>
</evidence>
<dbReference type="STRING" id="1754192.A0A1Y1X6W3"/>
<dbReference type="OrthoDB" id="73353at2759"/>
<evidence type="ECO:0000256" key="1">
    <source>
        <dbReference type="ARBA" id="ARBA00008666"/>
    </source>
</evidence>
<name>A0A1Y1X6W3_9FUNG</name>